<feature type="compositionally biased region" description="Low complexity" evidence="6">
    <location>
        <begin position="272"/>
        <end position="281"/>
    </location>
</feature>
<dbReference type="SUPFAM" id="SSF88946">
    <property type="entry name" value="Sigma2 domain of RNA polymerase sigma factors"/>
    <property type="match status" value="1"/>
</dbReference>
<feature type="compositionally biased region" description="Basic residues" evidence="6">
    <location>
        <begin position="284"/>
        <end position="296"/>
    </location>
</feature>
<keyword evidence="3" id="KW-0731">Sigma factor</keyword>
<evidence type="ECO:0000256" key="2">
    <source>
        <dbReference type="ARBA" id="ARBA00023015"/>
    </source>
</evidence>
<evidence type="ECO:0008006" key="11">
    <source>
        <dbReference type="Google" id="ProtNLM"/>
    </source>
</evidence>
<feature type="region of interest" description="Disordered" evidence="6">
    <location>
        <begin position="272"/>
        <end position="300"/>
    </location>
</feature>
<comment type="similarity">
    <text evidence="1">Belongs to the sigma-70 factor family. ECF subfamily.</text>
</comment>
<feature type="compositionally biased region" description="Pro residues" evidence="6">
    <location>
        <begin position="424"/>
        <end position="496"/>
    </location>
</feature>
<proteinExistence type="inferred from homology"/>
<dbReference type="InterPro" id="IPR027383">
    <property type="entry name" value="Znf_put"/>
</dbReference>
<dbReference type="SUPFAM" id="SSF88659">
    <property type="entry name" value="Sigma3 and sigma4 domains of RNA polymerase sigma factors"/>
    <property type="match status" value="1"/>
</dbReference>
<dbReference type="Gene3D" id="1.10.10.1320">
    <property type="entry name" value="Anti-sigma factor, zinc-finger domain"/>
    <property type="match status" value="1"/>
</dbReference>
<dbReference type="Gene3D" id="1.10.1740.10">
    <property type="match status" value="1"/>
</dbReference>
<dbReference type="Pfam" id="PF13490">
    <property type="entry name" value="zf-HC2"/>
    <property type="match status" value="1"/>
</dbReference>
<feature type="domain" description="RNA polymerase sigma-70 region 2" evidence="7">
    <location>
        <begin position="37"/>
        <end position="94"/>
    </location>
</feature>
<dbReference type="EMBL" id="CP031264">
    <property type="protein sequence ID" value="AXI77574.1"/>
    <property type="molecule type" value="Genomic_DNA"/>
</dbReference>
<dbReference type="OrthoDB" id="4990598at2"/>
<dbReference type="InterPro" id="IPR041916">
    <property type="entry name" value="Anti_sigma_zinc_sf"/>
</dbReference>
<dbReference type="InterPro" id="IPR039425">
    <property type="entry name" value="RNA_pol_sigma-70-like"/>
</dbReference>
<accession>A0A345SV19</accession>
<keyword evidence="4" id="KW-0238">DNA-binding</keyword>
<organism evidence="9 10">
    <name type="scientific">Peterkaempfera bronchialis</name>
    <dbReference type="NCBI Taxonomy" id="2126346"/>
    <lineage>
        <taxon>Bacteria</taxon>
        <taxon>Bacillati</taxon>
        <taxon>Actinomycetota</taxon>
        <taxon>Actinomycetes</taxon>
        <taxon>Kitasatosporales</taxon>
        <taxon>Streptomycetaceae</taxon>
        <taxon>Peterkaempfera</taxon>
    </lineage>
</organism>
<dbReference type="InterPro" id="IPR007627">
    <property type="entry name" value="RNA_pol_sigma70_r2"/>
</dbReference>
<evidence type="ECO:0000259" key="7">
    <source>
        <dbReference type="Pfam" id="PF04542"/>
    </source>
</evidence>
<dbReference type="InterPro" id="IPR013324">
    <property type="entry name" value="RNA_pol_sigma_r3/r4-like"/>
</dbReference>
<dbReference type="Gene3D" id="1.10.10.10">
    <property type="entry name" value="Winged helix-like DNA-binding domain superfamily/Winged helix DNA-binding domain"/>
    <property type="match status" value="1"/>
</dbReference>
<protein>
    <recommendedName>
        <fullName evidence="11">RNA polymerase, sigma-24 subunit, ECF subfamily</fullName>
    </recommendedName>
</protein>
<sequence length="561" mass="57906">MGESASAAACDPAADGPGDAELIARVRRGDTAAYERLYTRHRKAAQSAARRYAPRASDADDLVAEAFTSVLEAIRKGAGPREFFRAYLVRTIANYGFRTGKQQRRAVLTDVWEGYDQAEQPPDTAADAFDRKAVVSAFRSLPERWQAVLWHTEIEGETPAAVAPLLGLNANGVSALAYRAREGLRTAYVQAHLTHAPSESCRRYVDRLSAYVRDKLGKRDAAGVHGHLDSCDHCRGLYLELADVSAALRASVAPVLLGAAAAGYLVSASGSTATATATATVPPRPRRLPRPRRPRLPGRGLTTSAVVGAAAVAAGTAWALVSAGGTDHAVKDGQGAAGKPARPLPAVSSGPPAAEPPPAEPAQSEPTPDGGVSPEPSSLLVIPAASTPPPVPADPLPTTAAPGPTRPPAPEPSTAEPKRTANPGPGPGNSPEPQPTPTPGPSVTPDPGPSTTPTPGPSTTPDPGPSTTPDPKPSTTPTPKPSTTPDPKPSTTPGPDPTGGTGCEPGDWSGHGHWCPCTDHHWFPGCKPRTAPAVAARPPAPMRLPYPVAWSRPGDGRRPAA</sequence>
<dbReference type="Pfam" id="PF04542">
    <property type="entry name" value="Sigma70_r2"/>
    <property type="match status" value="1"/>
</dbReference>
<dbReference type="RefSeq" id="WP_114914273.1">
    <property type="nucleotide sequence ID" value="NZ_CP031264.1"/>
</dbReference>
<reference evidence="10" key="1">
    <citation type="submission" date="2018-07" db="EMBL/GenBank/DDBJ databases">
        <title>Streptacidiphilus bronchialis DSM 106435 chromosome.</title>
        <authorList>
            <person name="Batra D."/>
            <person name="Gulvik C.A."/>
        </authorList>
    </citation>
    <scope>NUCLEOTIDE SEQUENCE [LARGE SCALE GENOMIC DNA]</scope>
    <source>
        <strain evidence="10">DSM 106435</strain>
    </source>
</reference>
<dbReference type="PANTHER" id="PTHR43133">
    <property type="entry name" value="RNA POLYMERASE ECF-TYPE SIGMA FACTO"/>
    <property type="match status" value="1"/>
</dbReference>
<evidence type="ECO:0000256" key="4">
    <source>
        <dbReference type="ARBA" id="ARBA00023125"/>
    </source>
</evidence>
<dbReference type="InterPro" id="IPR013325">
    <property type="entry name" value="RNA_pol_sigma_r2"/>
</dbReference>
<feature type="region of interest" description="Disordered" evidence="6">
    <location>
        <begin position="329"/>
        <end position="561"/>
    </location>
</feature>
<evidence type="ECO:0000256" key="5">
    <source>
        <dbReference type="ARBA" id="ARBA00023163"/>
    </source>
</evidence>
<evidence type="ECO:0000313" key="10">
    <source>
        <dbReference type="Proteomes" id="UP000249340"/>
    </source>
</evidence>
<evidence type="ECO:0000256" key="6">
    <source>
        <dbReference type="SAM" id="MobiDB-lite"/>
    </source>
</evidence>
<dbReference type="InterPro" id="IPR036388">
    <property type="entry name" value="WH-like_DNA-bd_sf"/>
</dbReference>
<dbReference type="PANTHER" id="PTHR43133:SF8">
    <property type="entry name" value="RNA POLYMERASE SIGMA FACTOR HI_1459-RELATED"/>
    <property type="match status" value="1"/>
</dbReference>
<feature type="compositionally biased region" description="Pro residues" evidence="6">
    <location>
        <begin position="386"/>
        <end position="395"/>
    </location>
</feature>
<dbReference type="GO" id="GO:0016987">
    <property type="term" value="F:sigma factor activity"/>
    <property type="evidence" value="ECO:0007669"/>
    <property type="project" value="UniProtKB-KW"/>
</dbReference>
<feature type="domain" description="Putative zinc-finger" evidence="8">
    <location>
        <begin position="201"/>
        <end position="235"/>
    </location>
</feature>
<evidence type="ECO:0000256" key="1">
    <source>
        <dbReference type="ARBA" id="ARBA00010641"/>
    </source>
</evidence>
<evidence type="ECO:0000259" key="8">
    <source>
        <dbReference type="Pfam" id="PF13490"/>
    </source>
</evidence>
<evidence type="ECO:0000256" key="3">
    <source>
        <dbReference type="ARBA" id="ARBA00023082"/>
    </source>
</evidence>
<dbReference type="NCBIfam" id="TIGR02937">
    <property type="entry name" value="sigma70-ECF"/>
    <property type="match status" value="1"/>
</dbReference>
<gene>
    <name evidence="9" type="ORF">C7M71_009095</name>
</gene>
<dbReference type="GO" id="GO:0003677">
    <property type="term" value="F:DNA binding"/>
    <property type="evidence" value="ECO:0007669"/>
    <property type="project" value="UniProtKB-KW"/>
</dbReference>
<feature type="compositionally biased region" description="Low complexity" evidence="6">
    <location>
        <begin position="528"/>
        <end position="537"/>
    </location>
</feature>
<keyword evidence="5" id="KW-0804">Transcription</keyword>
<keyword evidence="10" id="KW-1185">Reference proteome</keyword>
<dbReference type="KEGG" id="stri:C7M71_009095"/>
<dbReference type="InterPro" id="IPR014284">
    <property type="entry name" value="RNA_pol_sigma-70_dom"/>
</dbReference>
<evidence type="ECO:0000313" key="9">
    <source>
        <dbReference type="EMBL" id="AXI77574.1"/>
    </source>
</evidence>
<keyword evidence="2" id="KW-0805">Transcription regulation</keyword>
<dbReference type="AlphaFoldDB" id="A0A345SV19"/>
<dbReference type="GO" id="GO:0006352">
    <property type="term" value="P:DNA-templated transcription initiation"/>
    <property type="evidence" value="ECO:0007669"/>
    <property type="project" value="InterPro"/>
</dbReference>
<name>A0A345SV19_9ACTN</name>
<dbReference type="Proteomes" id="UP000249340">
    <property type="component" value="Chromosome"/>
</dbReference>